<dbReference type="PANTHER" id="PTHR21310">
    <property type="entry name" value="AMINOGLYCOSIDE PHOSPHOTRANSFERASE-RELATED-RELATED"/>
    <property type="match status" value="1"/>
</dbReference>
<dbReference type="EMBL" id="CAFBLN010000006">
    <property type="protein sequence ID" value="CAB4862062.1"/>
    <property type="molecule type" value="Genomic_DNA"/>
</dbReference>
<accession>A0A6J7CTT0</accession>
<dbReference type="InterPro" id="IPR051678">
    <property type="entry name" value="AGP_Transferase"/>
</dbReference>
<dbReference type="AlphaFoldDB" id="A0A6J7CTT0"/>
<protein>
    <submittedName>
        <fullName evidence="2">Unannotated protein</fullName>
    </submittedName>
</protein>
<name>A0A6J7CTT0_9ZZZZ</name>
<dbReference type="InterPro" id="IPR002575">
    <property type="entry name" value="Aminoglycoside_PTrfase"/>
</dbReference>
<dbReference type="PANTHER" id="PTHR21310:SF42">
    <property type="entry name" value="BIFUNCTIONAL AAC_APH"/>
    <property type="match status" value="1"/>
</dbReference>
<sequence>MPGIPHADVTIDANIVRSLMATSPWPASEDPSFWARGFDNEIWCVGHRAVHLPRRHEAVGALRNEQRWLNEVTRSLPVQTPAVLFAGEPTAQYPYPWSVTHFVNGRTGFDSPLKVRAASAATLGAALRALHRAAPPDAPRNPLRGVALDRRSENLQTRLTAVDSQTAEIVMPHFDRGLTAQPFTDQPVWIHGDIHPGNLIYDNQELVGLVDFSDLACGDPAVDLGGALFSLPVVAHGSFWQSYGNEDEGLRLRALGWTALLAILHLQIEIAEHTVLACEALAWLARLTSPQV</sequence>
<evidence type="ECO:0000313" key="2">
    <source>
        <dbReference type="EMBL" id="CAB4862062.1"/>
    </source>
</evidence>
<gene>
    <name evidence="2" type="ORF">UFOPK3381_00313</name>
</gene>
<dbReference type="InterPro" id="IPR011009">
    <property type="entry name" value="Kinase-like_dom_sf"/>
</dbReference>
<organism evidence="2">
    <name type="scientific">freshwater metagenome</name>
    <dbReference type="NCBI Taxonomy" id="449393"/>
    <lineage>
        <taxon>unclassified sequences</taxon>
        <taxon>metagenomes</taxon>
        <taxon>ecological metagenomes</taxon>
    </lineage>
</organism>
<evidence type="ECO:0000259" key="1">
    <source>
        <dbReference type="Pfam" id="PF01636"/>
    </source>
</evidence>
<dbReference type="SUPFAM" id="SSF56112">
    <property type="entry name" value="Protein kinase-like (PK-like)"/>
    <property type="match status" value="1"/>
</dbReference>
<proteinExistence type="predicted"/>
<feature type="domain" description="Aminoglycoside phosphotransferase" evidence="1">
    <location>
        <begin position="37"/>
        <end position="245"/>
    </location>
</feature>
<dbReference type="Pfam" id="PF01636">
    <property type="entry name" value="APH"/>
    <property type="match status" value="1"/>
</dbReference>
<reference evidence="2" key="1">
    <citation type="submission" date="2020-05" db="EMBL/GenBank/DDBJ databases">
        <authorList>
            <person name="Chiriac C."/>
            <person name="Salcher M."/>
            <person name="Ghai R."/>
            <person name="Kavagutti S V."/>
        </authorList>
    </citation>
    <scope>NUCLEOTIDE SEQUENCE</scope>
</reference>
<dbReference type="Gene3D" id="3.30.200.20">
    <property type="entry name" value="Phosphorylase Kinase, domain 1"/>
    <property type="match status" value="1"/>
</dbReference>
<dbReference type="Gene3D" id="3.90.1200.10">
    <property type="match status" value="1"/>
</dbReference>